<dbReference type="EMBL" id="BSNS01000020">
    <property type="protein sequence ID" value="GLQ56219.1"/>
    <property type="molecule type" value="Genomic_DNA"/>
</dbReference>
<keyword evidence="5" id="KW-1185">Reference proteome</keyword>
<dbReference type="RefSeq" id="WP_284341641.1">
    <property type="nucleotide sequence ID" value="NZ_BSNS01000020.1"/>
</dbReference>
<dbReference type="PANTHER" id="PTHR30055:SF181">
    <property type="entry name" value="BLR6905 PROTEIN"/>
    <property type="match status" value="1"/>
</dbReference>
<organism evidence="4 5">
    <name type="scientific">Devosia nitrariae</name>
    <dbReference type="NCBI Taxonomy" id="2071872"/>
    <lineage>
        <taxon>Bacteria</taxon>
        <taxon>Pseudomonadati</taxon>
        <taxon>Pseudomonadota</taxon>
        <taxon>Alphaproteobacteria</taxon>
        <taxon>Hyphomicrobiales</taxon>
        <taxon>Devosiaceae</taxon>
        <taxon>Devosia</taxon>
    </lineage>
</organism>
<evidence type="ECO:0000313" key="4">
    <source>
        <dbReference type="EMBL" id="GLQ56219.1"/>
    </source>
</evidence>
<dbReference type="Proteomes" id="UP001156691">
    <property type="component" value="Unassembled WGS sequence"/>
</dbReference>
<dbReference type="InterPro" id="IPR009057">
    <property type="entry name" value="Homeodomain-like_sf"/>
</dbReference>
<dbReference type="Pfam" id="PF00440">
    <property type="entry name" value="TetR_N"/>
    <property type="match status" value="1"/>
</dbReference>
<name>A0ABQ5W8W4_9HYPH</name>
<dbReference type="InterPro" id="IPR023772">
    <property type="entry name" value="DNA-bd_HTH_TetR-type_CS"/>
</dbReference>
<gene>
    <name evidence="4" type="ORF">GCM10010862_34780</name>
</gene>
<proteinExistence type="predicted"/>
<protein>
    <recommendedName>
        <fullName evidence="3">HTH tetR-type domain-containing protein</fullName>
    </recommendedName>
</protein>
<dbReference type="InterPro" id="IPR001647">
    <property type="entry name" value="HTH_TetR"/>
</dbReference>
<reference evidence="5" key="1">
    <citation type="journal article" date="2019" name="Int. J. Syst. Evol. Microbiol.">
        <title>The Global Catalogue of Microorganisms (GCM) 10K type strain sequencing project: providing services to taxonomists for standard genome sequencing and annotation.</title>
        <authorList>
            <consortium name="The Broad Institute Genomics Platform"/>
            <consortium name="The Broad Institute Genome Sequencing Center for Infectious Disease"/>
            <person name="Wu L."/>
            <person name="Ma J."/>
        </authorList>
    </citation>
    <scope>NUCLEOTIDE SEQUENCE [LARGE SCALE GENOMIC DNA]</scope>
    <source>
        <strain evidence="5">NBRC 112416</strain>
    </source>
</reference>
<feature type="domain" description="HTH tetR-type" evidence="3">
    <location>
        <begin position="1"/>
        <end position="54"/>
    </location>
</feature>
<feature type="DNA-binding region" description="H-T-H motif" evidence="2">
    <location>
        <begin position="17"/>
        <end position="36"/>
    </location>
</feature>
<comment type="caution">
    <text evidence="4">The sequence shown here is derived from an EMBL/GenBank/DDBJ whole genome shotgun (WGS) entry which is preliminary data.</text>
</comment>
<evidence type="ECO:0000259" key="3">
    <source>
        <dbReference type="PROSITE" id="PS50977"/>
    </source>
</evidence>
<evidence type="ECO:0000313" key="5">
    <source>
        <dbReference type="Proteomes" id="UP001156691"/>
    </source>
</evidence>
<evidence type="ECO:0000256" key="2">
    <source>
        <dbReference type="PROSITE-ProRule" id="PRU00335"/>
    </source>
</evidence>
<dbReference type="PROSITE" id="PS01081">
    <property type="entry name" value="HTH_TETR_1"/>
    <property type="match status" value="1"/>
</dbReference>
<dbReference type="InterPro" id="IPR050109">
    <property type="entry name" value="HTH-type_TetR-like_transc_reg"/>
</dbReference>
<evidence type="ECO:0000256" key="1">
    <source>
        <dbReference type="ARBA" id="ARBA00023125"/>
    </source>
</evidence>
<sequence>MLDQAASVLADEGFAVSTRRLATALGVTQALIYKHFDSKEAFVSAVLARAFGGGGREPVVLRDESIPLGERLVAFYTGRTDKAAGTRIRLFVRAALEGWPVPTRRGTELTHLVFEPVIRALRKEADLPPLEALSMMRGERELVMMLHGSIVFLSIREHVYHMPMPDDRDAVVRLQVDIFLSGAIQALRRVHAGEAGASLLVEQLAPSREAK</sequence>
<keyword evidence="1 2" id="KW-0238">DNA-binding</keyword>
<dbReference type="Gene3D" id="1.10.357.10">
    <property type="entry name" value="Tetracycline Repressor, domain 2"/>
    <property type="match status" value="1"/>
</dbReference>
<dbReference type="PRINTS" id="PR00455">
    <property type="entry name" value="HTHTETR"/>
</dbReference>
<dbReference type="SUPFAM" id="SSF46689">
    <property type="entry name" value="Homeodomain-like"/>
    <property type="match status" value="1"/>
</dbReference>
<dbReference type="PROSITE" id="PS50977">
    <property type="entry name" value="HTH_TETR_2"/>
    <property type="match status" value="1"/>
</dbReference>
<dbReference type="PANTHER" id="PTHR30055">
    <property type="entry name" value="HTH-TYPE TRANSCRIPTIONAL REGULATOR RUTR"/>
    <property type="match status" value="1"/>
</dbReference>
<accession>A0ABQ5W8W4</accession>